<proteinExistence type="predicted"/>
<dbReference type="AlphaFoldDB" id="A0A6M3KW91"/>
<gene>
    <name evidence="1" type="ORF">MM415B02102_0003</name>
</gene>
<accession>A0A6M3KW91</accession>
<dbReference type="EMBL" id="MT142625">
    <property type="protein sequence ID" value="QJA86249.1"/>
    <property type="molecule type" value="Genomic_DNA"/>
</dbReference>
<name>A0A6M3KW91_9ZZZZ</name>
<reference evidence="1" key="1">
    <citation type="submission" date="2020-03" db="EMBL/GenBank/DDBJ databases">
        <title>The deep terrestrial virosphere.</title>
        <authorList>
            <person name="Holmfeldt K."/>
            <person name="Nilsson E."/>
            <person name="Simone D."/>
            <person name="Lopez-Fernandez M."/>
            <person name="Wu X."/>
            <person name="de Brujin I."/>
            <person name="Lundin D."/>
            <person name="Andersson A."/>
            <person name="Bertilsson S."/>
            <person name="Dopson M."/>
        </authorList>
    </citation>
    <scope>NUCLEOTIDE SEQUENCE</scope>
    <source>
        <strain evidence="1">MM415B02102</strain>
    </source>
</reference>
<organism evidence="1">
    <name type="scientific">viral metagenome</name>
    <dbReference type="NCBI Taxonomy" id="1070528"/>
    <lineage>
        <taxon>unclassified sequences</taxon>
        <taxon>metagenomes</taxon>
        <taxon>organismal metagenomes</taxon>
    </lineage>
</organism>
<protein>
    <submittedName>
        <fullName evidence="1">Uncharacterized protein</fullName>
    </submittedName>
</protein>
<evidence type="ECO:0000313" key="1">
    <source>
        <dbReference type="EMBL" id="QJA86249.1"/>
    </source>
</evidence>
<sequence length="118" mass="14033">MSTIKFTNAMFFNMKNNLSLQKIMKTKGFDTKTKFKIFSFIREITESSKMKAFEDSMKEIIDERENVTINDPEIMSLFAMESDFEIEKLKLYVDSLPEEITVEDMFQISWLIELEEKE</sequence>